<evidence type="ECO:0000256" key="1">
    <source>
        <dbReference type="SAM" id="SignalP"/>
    </source>
</evidence>
<dbReference type="EMBL" id="QFOD01000017">
    <property type="protein sequence ID" value="PZP29665.1"/>
    <property type="molecule type" value="Genomic_DNA"/>
</dbReference>
<reference evidence="2 3" key="1">
    <citation type="submission" date="2017-08" db="EMBL/GenBank/DDBJ databases">
        <title>Infants hospitalized years apart are colonized by the same room-sourced microbial strains.</title>
        <authorList>
            <person name="Brooks B."/>
            <person name="Olm M.R."/>
            <person name="Firek B.A."/>
            <person name="Baker R."/>
            <person name="Thomas B.C."/>
            <person name="Morowitz M.J."/>
            <person name="Banfield J.F."/>
        </authorList>
    </citation>
    <scope>NUCLEOTIDE SEQUENCE [LARGE SCALE GENOMIC DNA]</scope>
    <source>
        <strain evidence="2">S2_012_000_R2_81</strain>
    </source>
</reference>
<evidence type="ECO:0000313" key="2">
    <source>
        <dbReference type="EMBL" id="PZP29665.1"/>
    </source>
</evidence>
<accession>A0A2W5DCD7</accession>
<dbReference type="InterPro" id="IPR036709">
    <property type="entry name" value="Autotransporte_beta_dom_sf"/>
</dbReference>
<gene>
    <name evidence="2" type="ORF">DI603_16525</name>
</gene>
<dbReference type="AlphaFoldDB" id="A0A2W5DCD7"/>
<keyword evidence="1" id="KW-0732">Signal</keyword>
<feature type="signal peptide" evidence="1">
    <location>
        <begin position="1"/>
        <end position="24"/>
    </location>
</feature>
<feature type="chain" id="PRO_5015964989" evidence="1">
    <location>
        <begin position="25"/>
        <end position="256"/>
    </location>
</feature>
<dbReference type="InterPro" id="IPR010239">
    <property type="entry name" value="CHP02001"/>
</dbReference>
<dbReference type="SUPFAM" id="SSF103515">
    <property type="entry name" value="Autotransporter"/>
    <property type="match status" value="1"/>
</dbReference>
<evidence type="ECO:0000313" key="3">
    <source>
        <dbReference type="Proteomes" id="UP000249633"/>
    </source>
</evidence>
<sequence length="256" mass="26664">MKSLISLASLSSVLALAAAVPAFADEAPAAAAPAAADPLSFNLSVISDYRYRGISQTRLKPALQGGVDYAHASGLYVGAWASTIKWIKDAGGDADVELDVYGGYKTEVAPGLTLDVGGLQYVYARNRLNPSANTFELYGALSYGVFTAKYSHSTTNLFGFADSKNSGYLDLSAAFDLGNGLTLTPHAGHQTVKHLSVASYSDYSLTLAKDLSSLSPGLVLSAAIVGTDAERAAYTSAVDAKFLGKTSLVVGLKKTF</sequence>
<protein>
    <submittedName>
        <fullName evidence="2">Uncharacterized protein</fullName>
    </submittedName>
</protein>
<proteinExistence type="predicted"/>
<comment type="caution">
    <text evidence="2">The sequence shown here is derived from an EMBL/GenBank/DDBJ whole genome shotgun (WGS) entry which is preliminary data.</text>
</comment>
<dbReference type="Pfam" id="PF09694">
    <property type="entry name" value="Gcw_chp"/>
    <property type="match status" value="1"/>
</dbReference>
<dbReference type="Proteomes" id="UP000249633">
    <property type="component" value="Unassembled WGS sequence"/>
</dbReference>
<name>A0A2W5DCD7_9BURK</name>
<dbReference type="NCBIfam" id="TIGR02001">
    <property type="entry name" value="gcw_chp"/>
    <property type="match status" value="1"/>
</dbReference>
<organism evidence="2 3">
    <name type="scientific">Roseateles depolymerans</name>
    <dbReference type="NCBI Taxonomy" id="76731"/>
    <lineage>
        <taxon>Bacteria</taxon>
        <taxon>Pseudomonadati</taxon>
        <taxon>Pseudomonadota</taxon>
        <taxon>Betaproteobacteria</taxon>
        <taxon>Burkholderiales</taxon>
        <taxon>Sphaerotilaceae</taxon>
        <taxon>Roseateles</taxon>
    </lineage>
</organism>